<dbReference type="InterPro" id="IPR049445">
    <property type="entry name" value="TetR_SbtR-like_C"/>
</dbReference>
<dbReference type="Gene3D" id="1.10.357.10">
    <property type="entry name" value="Tetracycline Repressor, domain 2"/>
    <property type="match status" value="1"/>
</dbReference>
<dbReference type="PRINTS" id="PR00455">
    <property type="entry name" value="HTHTETR"/>
</dbReference>
<keyword evidence="2 4" id="KW-0238">DNA-binding</keyword>
<evidence type="ECO:0000259" key="5">
    <source>
        <dbReference type="PROSITE" id="PS50977"/>
    </source>
</evidence>
<dbReference type="SUPFAM" id="SSF48498">
    <property type="entry name" value="Tetracyclin repressor-like, C-terminal domain"/>
    <property type="match status" value="1"/>
</dbReference>
<keyword evidence="3" id="KW-0804">Transcription</keyword>
<dbReference type="Pfam" id="PF00440">
    <property type="entry name" value="TetR_N"/>
    <property type="match status" value="1"/>
</dbReference>
<organism evidence="6 7">
    <name type="scientific">Streptomyces acidicola</name>
    <dbReference type="NCBI Taxonomy" id="2596892"/>
    <lineage>
        <taxon>Bacteria</taxon>
        <taxon>Bacillati</taxon>
        <taxon>Actinomycetota</taxon>
        <taxon>Actinomycetes</taxon>
        <taxon>Kitasatosporales</taxon>
        <taxon>Streptomycetaceae</taxon>
        <taxon>Streptomyces</taxon>
    </lineage>
</organism>
<evidence type="ECO:0000256" key="1">
    <source>
        <dbReference type="ARBA" id="ARBA00023015"/>
    </source>
</evidence>
<protein>
    <submittedName>
        <fullName evidence="6">TetR/AcrR family transcriptional regulator</fullName>
    </submittedName>
</protein>
<sequence>MSEVVPSGARPQRADARENVRQILRAARAVFADRGYEVSIEEVARRSGLGMGTIYRHFPNKRALVEEVAIGHMRETCEVLARALAEEPDAWSAFTRVMRHMAEVRSSQLFPVSRRRTTESGPALVAARNALLSDLDGLVGRAQREGSLRADVNTYDLVLMMVSLPPRIADDGAGGGLAADLTGRQLSVLLDGLRAPGAEHLPGSAATRPDLDEFFRTRFGI</sequence>
<dbReference type="RefSeq" id="WP_152861884.1">
    <property type="nucleotide sequence ID" value="NZ_VMNX01000032.1"/>
</dbReference>
<dbReference type="GO" id="GO:0003700">
    <property type="term" value="F:DNA-binding transcription factor activity"/>
    <property type="evidence" value="ECO:0007669"/>
    <property type="project" value="TreeGrafter"/>
</dbReference>
<dbReference type="InterPro" id="IPR023772">
    <property type="entry name" value="DNA-bd_HTH_TetR-type_CS"/>
</dbReference>
<evidence type="ECO:0000313" key="7">
    <source>
        <dbReference type="Proteomes" id="UP000373149"/>
    </source>
</evidence>
<dbReference type="PROSITE" id="PS01081">
    <property type="entry name" value="HTH_TETR_1"/>
    <property type="match status" value="1"/>
</dbReference>
<evidence type="ECO:0000313" key="6">
    <source>
        <dbReference type="EMBL" id="MPY49272.1"/>
    </source>
</evidence>
<evidence type="ECO:0000256" key="2">
    <source>
        <dbReference type="ARBA" id="ARBA00023125"/>
    </source>
</evidence>
<evidence type="ECO:0000256" key="3">
    <source>
        <dbReference type="ARBA" id="ARBA00023163"/>
    </source>
</evidence>
<dbReference type="InterPro" id="IPR036271">
    <property type="entry name" value="Tet_transcr_reg_TetR-rel_C_sf"/>
</dbReference>
<dbReference type="GO" id="GO:0000976">
    <property type="term" value="F:transcription cis-regulatory region binding"/>
    <property type="evidence" value="ECO:0007669"/>
    <property type="project" value="TreeGrafter"/>
</dbReference>
<dbReference type="EMBL" id="VMNX01000032">
    <property type="protein sequence ID" value="MPY49272.1"/>
    <property type="molecule type" value="Genomic_DNA"/>
</dbReference>
<name>A0A5N8WQ28_9ACTN</name>
<dbReference type="PANTHER" id="PTHR30055">
    <property type="entry name" value="HTH-TYPE TRANSCRIPTIONAL REGULATOR RUTR"/>
    <property type="match status" value="1"/>
</dbReference>
<dbReference type="InterPro" id="IPR001647">
    <property type="entry name" value="HTH_TetR"/>
</dbReference>
<dbReference type="Pfam" id="PF21597">
    <property type="entry name" value="TetR_C_43"/>
    <property type="match status" value="1"/>
</dbReference>
<dbReference type="Proteomes" id="UP000373149">
    <property type="component" value="Unassembled WGS sequence"/>
</dbReference>
<gene>
    <name evidence="6" type="ORF">FPZ41_12065</name>
</gene>
<keyword evidence="1" id="KW-0805">Transcription regulation</keyword>
<dbReference type="PROSITE" id="PS50977">
    <property type="entry name" value="HTH_TETR_2"/>
    <property type="match status" value="1"/>
</dbReference>
<accession>A0A5N8WQ28</accession>
<feature type="domain" description="HTH tetR-type" evidence="5">
    <location>
        <begin position="17"/>
        <end position="76"/>
    </location>
</feature>
<comment type="caution">
    <text evidence="6">The sequence shown here is derived from an EMBL/GenBank/DDBJ whole genome shotgun (WGS) entry which is preliminary data.</text>
</comment>
<reference evidence="6 7" key="1">
    <citation type="submission" date="2019-09" db="EMBL/GenBank/DDBJ databases">
        <authorList>
            <person name="Duangmal K."/>
            <person name="Teo W.F.A."/>
            <person name="Lipun K."/>
        </authorList>
    </citation>
    <scope>NUCLEOTIDE SEQUENCE [LARGE SCALE GENOMIC DNA]</scope>
    <source>
        <strain evidence="6 7">K1PN6</strain>
    </source>
</reference>
<keyword evidence="7" id="KW-1185">Reference proteome</keyword>
<dbReference type="InterPro" id="IPR050109">
    <property type="entry name" value="HTH-type_TetR-like_transc_reg"/>
</dbReference>
<feature type="DNA-binding region" description="H-T-H motif" evidence="4">
    <location>
        <begin position="39"/>
        <end position="58"/>
    </location>
</feature>
<dbReference type="AlphaFoldDB" id="A0A5N8WQ28"/>
<dbReference type="PANTHER" id="PTHR30055:SF234">
    <property type="entry name" value="HTH-TYPE TRANSCRIPTIONAL REGULATOR BETI"/>
    <property type="match status" value="1"/>
</dbReference>
<dbReference type="SUPFAM" id="SSF46689">
    <property type="entry name" value="Homeodomain-like"/>
    <property type="match status" value="1"/>
</dbReference>
<evidence type="ECO:0000256" key="4">
    <source>
        <dbReference type="PROSITE-ProRule" id="PRU00335"/>
    </source>
</evidence>
<proteinExistence type="predicted"/>
<dbReference type="InterPro" id="IPR009057">
    <property type="entry name" value="Homeodomain-like_sf"/>
</dbReference>